<evidence type="ECO:0000313" key="2">
    <source>
        <dbReference type="Proteomes" id="UP000319716"/>
    </source>
</evidence>
<reference evidence="1 2" key="1">
    <citation type="submission" date="2017-11" db="EMBL/GenBank/DDBJ databases">
        <title>Draft Genome Sequence of Sporolactobacillus inulinus NBRC 111894 Isolated from Koso, a Japanese Sugar-Vegetable Fermented Beverage.</title>
        <authorList>
            <person name="Chiou T.Y."/>
            <person name="Oshima K."/>
            <person name="Suda W."/>
            <person name="Hattori M."/>
            <person name="Takahashi T."/>
        </authorList>
    </citation>
    <scope>NUCLEOTIDE SEQUENCE [LARGE SCALE GENOMIC DNA]</scope>
    <source>
        <strain evidence="1 2">NBRC111894</strain>
    </source>
</reference>
<dbReference type="Proteomes" id="UP000319716">
    <property type="component" value="Unassembled WGS sequence"/>
</dbReference>
<gene>
    <name evidence="1" type="ORF">NBRC111894_2377</name>
</gene>
<protein>
    <submittedName>
        <fullName evidence="1">Uncharacterized protein</fullName>
    </submittedName>
</protein>
<dbReference type="EMBL" id="BEXB01000018">
    <property type="protein sequence ID" value="GAY76823.1"/>
    <property type="molecule type" value="Genomic_DNA"/>
</dbReference>
<sequence length="41" mass="4629">MIGNLLSFFKNACTVSPFALQIASRLFINPYNTGFINRFDS</sequence>
<organism evidence="1 2">
    <name type="scientific">Sporolactobacillus inulinus</name>
    <dbReference type="NCBI Taxonomy" id="2078"/>
    <lineage>
        <taxon>Bacteria</taxon>
        <taxon>Bacillati</taxon>
        <taxon>Bacillota</taxon>
        <taxon>Bacilli</taxon>
        <taxon>Bacillales</taxon>
        <taxon>Sporolactobacillaceae</taxon>
        <taxon>Sporolactobacillus</taxon>
    </lineage>
</organism>
<comment type="caution">
    <text evidence="1">The sequence shown here is derived from an EMBL/GenBank/DDBJ whole genome shotgun (WGS) entry which is preliminary data.</text>
</comment>
<name>A0A4Y1ZCY4_9BACL</name>
<dbReference type="AlphaFoldDB" id="A0A4Y1ZCY4"/>
<proteinExistence type="predicted"/>
<evidence type="ECO:0000313" key="1">
    <source>
        <dbReference type="EMBL" id="GAY76823.1"/>
    </source>
</evidence>
<accession>A0A4Y1ZCY4</accession>